<dbReference type="GO" id="GO:0003677">
    <property type="term" value="F:DNA binding"/>
    <property type="evidence" value="ECO:0007669"/>
    <property type="project" value="InterPro"/>
</dbReference>
<gene>
    <name evidence="4" type="ORF">IPT68_04115</name>
</gene>
<dbReference type="InterPro" id="IPR027417">
    <property type="entry name" value="P-loop_NTPase"/>
</dbReference>
<dbReference type="RefSeq" id="WP_189701223.1">
    <property type="nucleotide sequence ID" value="NZ_BMTA01000025.1"/>
</dbReference>
<dbReference type="InterPro" id="IPR000792">
    <property type="entry name" value="Tscrpt_reg_LuxR_C"/>
</dbReference>
<feature type="domain" description="HTH luxR-type" evidence="3">
    <location>
        <begin position="859"/>
        <end position="925"/>
    </location>
</feature>
<dbReference type="InterPro" id="IPR036388">
    <property type="entry name" value="WH-like_DNA-bd_sf"/>
</dbReference>
<dbReference type="GO" id="GO:0006355">
    <property type="term" value="P:regulation of DNA-templated transcription"/>
    <property type="evidence" value="ECO:0007669"/>
    <property type="project" value="InterPro"/>
</dbReference>
<protein>
    <submittedName>
        <fullName evidence="4">AAA family ATPase</fullName>
    </submittedName>
</protein>
<dbReference type="Pfam" id="PF13191">
    <property type="entry name" value="AAA_16"/>
    <property type="match status" value="1"/>
</dbReference>
<dbReference type="AlphaFoldDB" id="A0A7M2T8Y2"/>
<dbReference type="InterPro" id="IPR041664">
    <property type="entry name" value="AAA_16"/>
</dbReference>
<dbReference type="PANTHER" id="PTHR16305">
    <property type="entry name" value="TESTICULAR SOLUBLE ADENYLYL CYCLASE"/>
    <property type="match status" value="1"/>
</dbReference>
<dbReference type="Pfam" id="PF00196">
    <property type="entry name" value="GerE"/>
    <property type="match status" value="1"/>
</dbReference>
<dbReference type="PRINTS" id="PR00038">
    <property type="entry name" value="HTHLUXR"/>
</dbReference>
<dbReference type="SMART" id="SM00421">
    <property type="entry name" value="HTH_LUXR"/>
    <property type="match status" value="1"/>
</dbReference>
<evidence type="ECO:0000256" key="2">
    <source>
        <dbReference type="ARBA" id="ARBA00022840"/>
    </source>
</evidence>
<dbReference type="Gene3D" id="1.10.10.10">
    <property type="entry name" value="Winged helix-like DNA-binding domain superfamily/Winged helix DNA-binding domain"/>
    <property type="match status" value="1"/>
</dbReference>
<dbReference type="GO" id="GO:0005524">
    <property type="term" value="F:ATP binding"/>
    <property type="evidence" value="ECO:0007669"/>
    <property type="project" value="UniProtKB-KW"/>
</dbReference>
<dbReference type="InterPro" id="IPR016032">
    <property type="entry name" value="Sig_transdc_resp-reg_C-effctor"/>
</dbReference>
<reference evidence="4 5" key="1">
    <citation type="submission" date="2020-10" db="EMBL/GenBank/DDBJ databases">
        <title>Streptomyces chromofuscus complate genome analysis.</title>
        <authorList>
            <person name="Anwar N."/>
        </authorList>
    </citation>
    <scope>NUCLEOTIDE SEQUENCE [LARGE SCALE GENOMIC DNA]</scope>
    <source>
        <strain evidence="4 5">DSM 40273</strain>
    </source>
</reference>
<dbReference type="EMBL" id="CP063374">
    <property type="protein sequence ID" value="QOV45167.1"/>
    <property type="molecule type" value="Genomic_DNA"/>
</dbReference>
<dbReference type="KEGG" id="schf:IPT68_04115"/>
<evidence type="ECO:0000313" key="5">
    <source>
        <dbReference type="Proteomes" id="UP000594008"/>
    </source>
</evidence>
<keyword evidence="5" id="KW-1185">Reference proteome</keyword>
<dbReference type="PANTHER" id="PTHR16305:SF35">
    <property type="entry name" value="TRANSCRIPTIONAL ACTIVATOR DOMAIN"/>
    <property type="match status" value="1"/>
</dbReference>
<evidence type="ECO:0000313" key="4">
    <source>
        <dbReference type="EMBL" id="QOV45167.1"/>
    </source>
</evidence>
<proteinExistence type="predicted"/>
<dbReference type="Gene3D" id="1.25.40.10">
    <property type="entry name" value="Tetratricopeptide repeat domain"/>
    <property type="match status" value="1"/>
</dbReference>
<dbReference type="SUPFAM" id="SSF46894">
    <property type="entry name" value="C-terminal effector domain of the bipartite response regulators"/>
    <property type="match status" value="1"/>
</dbReference>
<dbReference type="PROSITE" id="PS50043">
    <property type="entry name" value="HTH_LUXR_2"/>
    <property type="match status" value="1"/>
</dbReference>
<dbReference type="Proteomes" id="UP000594008">
    <property type="component" value="Chromosome"/>
</dbReference>
<evidence type="ECO:0000256" key="1">
    <source>
        <dbReference type="ARBA" id="ARBA00022741"/>
    </source>
</evidence>
<keyword evidence="2" id="KW-0067">ATP-binding</keyword>
<dbReference type="CDD" id="cd06170">
    <property type="entry name" value="LuxR_C_like"/>
    <property type="match status" value="1"/>
</dbReference>
<dbReference type="InterPro" id="IPR011990">
    <property type="entry name" value="TPR-like_helical_dom_sf"/>
</dbReference>
<name>A0A7M2T8Y2_STRCW</name>
<organism evidence="4 5">
    <name type="scientific">Streptomyces chromofuscus</name>
    <dbReference type="NCBI Taxonomy" id="42881"/>
    <lineage>
        <taxon>Bacteria</taxon>
        <taxon>Bacillati</taxon>
        <taxon>Actinomycetota</taxon>
        <taxon>Actinomycetes</taxon>
        <taxon>Kitasatosporales</taxon>
        <taxon>Streptomycetaceae</taxon>
        <taxon>Streptomyces</taxon>
    </lineage>
</organism>
<keyword evidence="1" id="KW-0547">Nucleotide-binding</keyword>
<sequence length="937" mass="100046">MIASPLPDLVGRHRECAALDDLLVGLRQGGSRVLVVRGEAGIGKSVLLQYLATQASGVKVTWAQGIEADMELPYASLHQLCAPFLDELEELPEPQRDALRVAFGMAAGDPPDRFLVGLAVLTLLTRASETRPVLVLVDDAQWLDQVSLQTLEFVARRLLAEAVAMAFAVRDPEGQAALNGLPALRIGGLDTAPAGELLEAAVGGRLEKRVRDRFVAEMDGNPLALLEFSRGRSAAELAYGLDSSRHPSVEGPVASRVERDFASRLGSLPAATRTLLLIAAAEPVGDACLLVRAAAFLKITPQAAPAKAAGLIEFGESVRFRHPLVRSAVYHGAEPEERRAVHRALAEATDPVLDPDRRAWHAAQAADGPDEEVAAGLEQAADRARQRGGIAAEAVLLERAVEVTPDPRPRGRRALAAAEAHFSAAAPGRATELATVAELYPLSALDRARLARLRARILFARSRSDEAAPLLLEAAAQFTAAGSPLARETYLEAISATIFAGRVHGPTGARAAAIAARRSGAPPSGSKAADLLLDGVAALLADGYETGVPALRGALELLAHEELDTREATMRWLLLVPVALEAFIHYAWDLHAWDTLSSRAVRLARDIGALGALPPALIYAGGVHIHYGDFAEAARMIGEADALAAATGHAPHKYATLVLAAWRGEADVAAGIIEEARDQAEQRGEVSLLGAMGYIQGVLFNGLARYEEAMEAARTGIEHDGFNFTGLSLVEHVEAATRCGELDRARASLARLVELTRAADSGWARGAGARSQALLADGDEADRLYRTAIEEFRRGSVTVEVARTHLLYGEWLRRSNRRSPAREHLRTAHEMFDGMRAHAFAERARRELLATGEHVRAREDKPASALTPQESQVATLAADGMTNAKIGAELFISPHTVEWHLRKVYTKLGINSRRALPGALASTPATDTMDQGKVPAG</sequence>
<dbReference type="Gene3D" id="3.40.50.300">
    <property type="entry name" value="P-loop containing nucleotide triphosphate hydrolases"/>
    <property type="match status" value="1"/>
</dbReference>
<dbReference type="SUPFAM" id="SSF52540">
    <property type="entry name" value="P-loop containing nucleoside triphosphate hydrolases"/>
    <property type="match status" value="1"/>
</dbReference>
<dbReference type="SUPFAM" id="SSF48452">
    <property type="entry name" value="TPR-like"/>
    <property type="match status" value="1"/>
</dbReference>
<dbReference type="GO" id="GO:0005737">
    <property type="term" value="C:cytoplasm"/>
    <property type="evidence" value="ECO:0007669"/>
    <property type="project" value="TreeGrafter"/>
</dbReference>
<evidence type="ECO:0000259" key="3">
    <source>
        <dbReference type="PROSITE" id="PS50043"/>
    </source>
</evidence>
<accession>A0A7M2T8Y2</accession>
<dbReference type="GO" id="GO:0004016">
    <property type="term" value="F:adenylate cyclase activity"/>
    <property type="evidence" value="ECO:0007669"/>
    <property type="project" value="TreeGrafter"/>
</dbReference>